<dbReference type="HOGENOM" id="CLU_023979_2_0_0"/>
<feature type="transmembrane region" description="Helical" evidence="6">
    <location>
        <begin position="258"/>
        <end position="279"/>
    </location>
</feature>
<feature type="transmembrane region" description="Helical" evidence="6">
    <location>
        <begin position="370"/>
        <end position="387"/>
    </location>
</feature>
<gene>
    <name evidence="7" type="ORF">FNP_0531</name>
</gene>
<evidence type="ECO:0000256" key="1">
    <source>
        <dbReference type="ARBA" id="ARBA00004141"/>
    </source>
</evidence>
<organism evidence="7">
    <name type="scientific">Fusobacterium polymorphum ATCC 10953</name>
    <dbReference type="NCBI Taxonomy" id="393480"/>
    <lineage>
        <taxon>Bacteria</taxon>
        <taxon>Fusobacteriati</taxon>
        <taxon>Fusobacteriota</taxon>
        <taxon>Fusobacteriia</taxon>
        <taxon>Fusobacteriales</taxon>
        <taxon>Fusobacteriaceae</taxon>
        <taxon>Fusobacterium</taxon>
    </lineage>
</organism>
<name>A5TTW4_FUSNP</name>
<dbReference type="Proteomes" id="UP000001921">
    <property type="component" value="Chromosome"/>
</dbReference>
<evidence type="ECO:0000256" key="5">
    <source>
        <dbReference type="ARBA" id="ARBA00023136"/>
    </source>
</evidence>
<dbReference type="AlphaFoldDB" id="A5TTW4"/>
<dbReference type="InterPro" id="IPR004923">
    <property type="entry name" value="FTR1/Fip1/EfeU"/>
</dbReference>
<evidence type="ECO:0000256" key="2">
    <source>
        <dbReference type="ARBA" id="ARBA00008333"/>
    </source>
</evidence>
<feature type="transmembrane region" description="Helical" evidence="6">
    <location>
        <begin position="25"/>
        <end position="45"/>
    </location>
</feature>
<keyword evidence="4 6" id="KW-1133">Transmembrane helix</keyword>
<accession>A5TTW4</accession>
<feature type="transmembrane region" description="Helical" evidence="6">
    <location>
        <begin position="230"/>
        <end position="252"/>
    </location>
</feature>
<dbReference type="Pfam" id="PF03239">
    <property type="entry name" value="FTR1"/>
    <property type="match status" value="1"/>
</dbReference>
<dbReference type="GO" id="GO:0033573">
    <property type="term" value="C:high-affinity iron permease complex"/>
    <property type="evidence" value="ECO:0007669"/>
    <property type="project" value="InterPro"/>
</dbReference>
<evidence type="ECO:0000256" key="6">
    <source>
        <dbReference type="SAM" id="Phobius"/>
    </source>
</evidence>
<reference evidence="7" key="2">
    <citation type="submission" date="2007-05" db="EMBL/GenBank/DDBJ databases">
        <title>Genome sequence of Fusobacterium nucleatum subspecies polymorphum - a genetically tractable Fusobacterium.</title>
        <authorList>
            <person name="Karpathy S.E."/>
            <person name="Xiang Q."/>
            <person name="Gioia J."/>
            <person name="Jiang H."/>
            <person name="Liu Y."/>
            <person name="Petrosino J.F."/>
            <person name="Yerrapragada S."/>
            <person name="Fox G.E."/>
            <person name="Kinder Haake S."/>
            <person name="Weinstock G.M."/>
            <person name="Highlander S.K."/>
        </authorList>
    </citation>
    <scope>NUCLEOTIDE SEQUENCE [LARGE SCALE GENOMIC DNA]</scope>
    <source>
        <strain evidence="7">ATCC 10953</strain>
    </source>
</reference>
<comment type="similarity">
    <text evidence="2">Belongs to the oxidase-dependent Fe transporter (OFeT) (TC 9.A.10.1) family.</text>
</comment>
<reference evidence="7" key="1">
    <citation type="submission" date="2006-07" db="EMBL/GenBank/DDBJ databases">
        <authorList>
            <person name="Qin X."/>
            <person name="Weinstock G.M."/>
        </authorList>
    </citation>
    <scope>NUCLEOTIDE SEQUENCE [LARGE SCALE GENOMIC DNA]</scope>
    <source>
        <strain evidence="7">ATCC 10953</strain>
    </source>
</reference>
<proteinExistence type="inferred from homology"/>
<evidence type="ECO:0000256" key="4">
    <source>
        <dbReference type="ARBA" id="ARBA00022989"/>
    </source>
</evidence>
<keyword evidence="5 6" id="KW-0472">Membrane</keyword>
<comment type="subcellular location">
    <subcellularLocation>
        <location evidence="1">Membrane</location>
        <topology evidence="1">Multi-pass membrane protein</topology>
    </subcellularLocation>
</comment>
<evidence type="ECO:0000313" key="7">
    <source>
        <dbReference type="EMBL" id="EDK88339.1"/>
    </source>
</evidence>
<feature type="transmembrane region" description="Helical" evidence="6">
    <location>
        <begin position="198"/>
        <end position="218"/>
    </location>
</feature>
<feature type="transmembrane region" description="Helical" evidence="6">
    <location>
        <begin position="338"/>
        <end position="358"/>
    </location>
</feature>
<feature type="transmembrane region" description="Helical" evidence="6">
    <location>
        <begin position="425"/>
        <end position="444"/>
    </location>
</feature>
<sequence length="461" mass="52262">MIYYINVIKFCKELNILEVKKMKNYFKSLFAFIFVFGLFISFSSIDVEAAQKKKYDTWQDVAKDMNIEFQAAKKFIEEGNNDEAYNAMNRAYFGYYEVQGFEKNVMVNIAAKRVNEIEATFRRIKHTLKGNIQGNVEELDKEIDTLAMKVYKDAMVLDGAASVDDPDDLGMKVFSNEQAVVGDETTIKLKSFGGSFGLLLREGLEAILVVVAIIAYLVKTGNQKLCKQVYIGMAFGVICSFLLAFLIDWLLGKIGQELMEGITMFLAVAVLFWVSNWILSRSEEQAWSRYIKSQVQKSIDQNSGRALIFSAFLAVVREGAELVLFYKAMLTGGQTNKLYAFYGFLVGTIVLIVIYLIFRYTTVRLPLKPFFMFTSILLFVLCISFMGKGVVELTEAGVISGSTTIPAMNGYQNTWLNIYDRAETLIPQIMLVIASSWMLLNNYFKEKRAKKEAEALAKENK</sequence>
<dbReference type="PANTHER" id="PTHR31632:SF2">
    <property type="entry name" value="PLASMA MEMBRANE IRON PERMEASE"/>
    <property type="match status" value="1"/>
</dbReference>
<keyword evidence="3 6" id="KW-0812">Transmembrane</keyword>
<dbReference type="PANTHER" id="PTHR31632">
    <property type="entry name" value="IRON TRANSPORTER FTH1"/>
    <property type="match status" value="1"/>
</dbReference>
<dbReference type="eggNOG" id="COG0672">
    <property type="taxonomic scope" value="Bacteria"/>
</dbReference>
<feature type="transmembrane region" description="Helical" evidence="6">
    <location>
        <begin position="306"/>
        <end position="326"/>
    </location>
</feature>
<evidence type="ECO:0000256" key="3">
    <source>
        <dbReference type="ARBA" id="ARBA00022692"/>
    </source>
</evidence>
<dbReference type="EMBL" id="CM000440">
    <property type="protein sequence ID" value="EDK88339.1"/>
    <property type="molecule type" value="Genomic_DNA"/>
</dbReference>
<dbReference type="GO" id="GO:0015093">
    <property type="term" value="F:ferrous iron transmembrane transporter activity"/>
    <property type="evidence" value="ECO:0007669"/>
    <property type="project" value="TreeGrafter"/>
</dbReference>
<protein>
    <submittedName>
        <fullName evidence="7">OfeT family oxidase-dependent iron (Fe2+) transporter</fullName>
    </submittedName>
</protein>